<evidence type="ECO:0000256" key="6">
    <source>
        <dbReference type="ARBA" id="ARBA00022989"/>
    </source>
</evidence>
<dbReference type="EMBL" id="CP037940">
    <property type="protein sequence ID" value="QBO36867.1"/>
    <property type="molecule type" value="Genomic_DNA"/>
</dbReference>
<dbReference type="OrthoDB" id="9780162at2"/>
<dbReference type="Pfam" id="PF00324">
    <property type="entry name" value="AA_permease"/>
    <property type="match status" value="1"/>
</dbReference>
<dbReference type="AlphaFoldDB" id="A0A4P6YVW1"/>
<feature type="transmembrane region" description="Helical" evidence="8">
    <location>
        <begin position="355"/>
        <end position="380"/>
    </location>
</feature>
<comment type="subcellular location">
    <subcellularLocation>
        <location evidence="1">Cell membrane</location>
        <topology evidence="1">Multi-pass membrane protein</topology>
    </subcellularLocation>
</comment>
<proteinExistence type="predicted"/>
<keyword evidence="6 8" id="KW-1133">Transmembrane helix</keyword>
<dbReference type="KEGG" id="wei:EQG49_10635"/>
<keyword evidence="11" id="KW-1185">Reference proteome</keyword>
<feature type="transmembrane region" description="Helical" evidence="8">
    <location>
        <begin position="328"/>
        <end position="349"/>
    </location>
</feature>
<gene>
    <name evidence="10" type="ORF">EQG49_10635</name>
</gene>
<dbReference type="PIRSF" id="PIRSF006060">
    <property type="entry name" value="AA_transporter"/>
    <property type="match status" value="1"/>
</dbReference>
<feature type="transmembrane region" description="Helical" evidence="8">
    <location>
        <begin position="44"/>
        <end position="68"/>
    </location>
</feature>
<evidence type="ECO:0000256" key="8">
    <source>
        <dbReference type="SAM" id="Phobius"/>
    </source>
</evidence>
<keyword evidence="7 8" id="KW-0472">Membrane</keyword>
<feature type="transmembrane region" description="Helical" evidence="8">
    <location>
        <begin position="244"/>
        <end position="262"/>
    </location>
</feature>
<keyword evidence="3" id="KW-1003">Cell membrane</keyword>
<evidence type="ECO:0000313" key="11">
    <source>
        <dbReference type="Proteomes" id="UP000292886"/>
    </source>
</evidence>
<name>A0A4P6YVW1_9LACO</name>
<feature type="transmembrane region" description="Helical" evidence="8">
    <location>
        <begin position="282"/>
        <end position="307"/>
    </location>
</feature>
<feature type="transmembrane region" description="Helical" evidence="8">
    <location>
        <begin position="202"/>
        <end position="223"/>
    </location>
</feature>
<feature type="transmembrane region" description="Helical" evidence="8">
    <location>
        <begin position="20"/>
        <end position="38"/>
    </location>
</feature>
<feature type="transmembrane region" description="Helical" evidence="8">
    <location>
        <begin position="424"/>
        <end position="442"/>
    </location>
</feature>
<dbReference type="Gene3D" id="1.20.1740.10">
    <property type="entry name" value="Amino acid/polyamine transporter I"/>
    <property type="match status" value="1"/>
</dbReference>
<evidence type="ECO:0000256" key="5">
    <source>
        <dbReference type="ARBA" id="ARBA00022970"/>
    </source>
</evidence>
<keyword evidence="4 8" id="KW-0812">Transmembrane</keyword>
<keyword evidence="5" id="KW-0029">Amino-acid transport</keyword>
<evidence type="ECO:0000259" key="9">
    <source>
        <dbReference type="Pfam" id="PF00324"/>
    </source>
</evidence>
<protein>
    <submittedName>
        <fullName evidence="10">Amino acid permease</fullName>
    </submittedName>
</protein>
<evidence type="ECO:0000256" key="3">
    <source>
        <dbReference type="ARBA" id="ARBA00022475"/>
    </source>
</evidence>
<evidence type="ECO:0000313" key="10">
    <source>
        <dbReference type="EMBL" id="QBO36867.1"/>
    </source>
</evidence>
<feature type="transmembrane region" description="Helical" evidence="8">
    <location>
        <begin position="155"/>
        <end position="176"/>
    </location>
</feature>
<evidence type="ECO:0000256" key="4">
    <source>
        <dbReference type="ARBA" id="ARBA00022692"/>
    </source>
</evidence>
<dbReference type="PANTHER" id="PTHR43495">
    <property type="entry name" value="GABA PERMEASE"/>
    <property type="match status" value="1"/>
</dbReference>
<keyword evidence="2" id="KW-0813">Transport</keyword>
<dbReference type="GO" id="GO:0055085">
    <property type="term" value="P:transmembrane transport"/>
    <property type="evidence" value="ECO:0007669"/>
    <property type="project" value="InterPro"/>
</dbReference>
<dbReference type="PANTHER" id="PTHR43495:SF2">
    <property type="entry name" value="D-SERINE_D-ALANINE_GLYCINE TRANSPORTER"/>
    <property type="match status" value="1"/>
</dbReference>
<feature type="transmembrane region" description="Helical" evidence="8">
    <location>
        <begin position="400"/>
        <end position="418"/>
    </location>
</feature>
<organism evidence="10 11">
    <name type="scientific">Periweissella cryptocerci</name>
    <dbReference type="NCBI Taxonomy" id="2506420"/>
    <lineage>
        <taxon>Bacteria</taxon>
        <taxon>Bacillati</taxon>
        <taxon>Bacillota</taxon>
        <taxon>Bacilli</taxon>
        <taxon>Lactobacillales</taxon>
        <taxon>Lactobacillaceae</taxon>
        <taxon>Periweissella</taxon>
    </lineage>
</organism>
<evidence type="ECO:0000256" key="2">
    <source>
        <dbReference type="ARBA" id="ARBA00022448"/>
    </source>
</evidence>
<evidence type="ECO:0000256" key="7">
    <source>
        <dbReference type="ARBA" id="ARBA00023136"/>
    </source>
</evidence>
<dbReference type="GO" id="GO:0006865">
    <property type="term" value="P:amino acid transport"/>
    <property type="evidence" value="ECO:0007669"/>
    <property type="project" value="UniProtKB-KW"/>
</dbReference>
<feature type="domain" description="Amino acid permease/ SLC12A" evidence="9">
    <location>
        <begin position="16"/>
        <end position="439"/>
    </location>
</feature>
<dbReference type="FunFam" id="1.20.1740.10:FF:000001">
    <property type="entry name" value="Amino acid permease"/>
    <property type="match status" value="1"/>
</dbReference>
<dbReference type="Proteomes" id="UP000292886">
    <property type="component" value="Chromosome"/>
</dbReference>
<dbReference type="InterPro" id="IPR004841">
    <property type="entry name" value="AA-permease/SLC12A_dom"/>
</dbReference>
<accession>A0A4P6YVW1</accession>
<feature type="transmembrane region" description="Helical" evidence="8">
    <location>
        <begin position="125"/>
        <end position="143"/>
    </location>
</feature>
<feature type="transmembrane region" description="Helical" evidence="8">
    <location>
        <begin position="89"/>
        <end position="119"/>
    </location>
</feature>
<dbReference type="GO" id="GO:0005886">
    <property type="term" value="C:plasma membrane"/>
    <property type="evidence" value="ECO:0007669"/>
    <property type="project" value="UniProtKB-SubCell"/>
</dbReference>
<dbReference type="RefSeq" id="WP_133363944.1">
    <property type="nucleotide sequence ID" value="NZ_CP037940.1"/>
</dbReference>
<evidence type="ECO:0000256" key="1">
    <source>
        <dbReference type="ARBA" id="ARBA00004651"/>
    </source>
</evidence>
<sequence length="450" mass="49132">MAVEKPEMARELKNRHVQLIALGGTIGTGLFMGAGSSIKMAGPAILFVYLITGVFAFFIMRALGELLVSDTKQHSFVNFIEKYVGKDAGYIVGWTYWISWITIAMAELTAIGAYVQFWLPGVPQWIPDLIFLLVLWGLNSVTVKAFGETEFWFSLIKIVAIVALIATGVILVAVGFKTPMGHASLGNLVNYGGFFPTGGKNFILAFQMVFFAFLGIEIVGVTASETKNPKKIIPKAINEIPTRILIFYIGALLAIMSIYPWTQYSSAESPFVQVFSAAGIKAAAAIINVVVLTAAASALNSSIFTTGRMMFALTSEKSRFHKLSRAQVPARAISLSVGIVGISVVLNGVMQGKVFGFITSVATTTFIVIYAMMLVAHLRYRKQMKGMLPKDGFLMPGAPITDYLTLAFLLFVFVVLFLQAATMWAAIGALAWFAILIIWRLTHRKLDNTN</sequence>
<reference evidence="11" key="1">
    <citation type="submission" date="2019-03" db="EMBL/GenBank/DDBJ databases">
        <title>Weissella sp. 26KH-42 Genome sequencing.</title>
        <authorList>
            <person name="Heo J."/>
            <person name="Kim S.-J."/>
            <person name="Kim J.-S."/>
            <person name="Hong S.-B."/>
            <person name="Kwon S.-W."/>
        </authorList>
    </citation>
    <scope>NUCLEOTIDE SEQUENCE [LARGE SCALE GENOMIC DNA]</scope>
    <source>
        <strain evidence="11">26KH-42</strain>
    </source>
</reference>